<evidence type="ECO:0000313" key="2">
    <source>
        <dbReference type="Proteomes" id="UP000187172"/>
    </source>
</evidence>
<dbReference type="EMBL" id="MRTP01000006">
    <property type="protein sequence ID" value="OMF52730.1"/>
    <property type="molecule type" value="Genomic_DNA"/>
</dbReference>
<organism evidence="1 2">
    <name type="scientific">Paenibacillus rhizosphaerae</name>
    <dbReference type="NCBI Taxonomy" id="297318"/>
    <lineage>
        <taxon>Bacteria</taxon>
        <taxon>Bacillati</taxon>
        <taxon>Bacillota</taxon>
        <taxon>Bacilli</taxon>
        <taxon>Bacillales</taxon>
        <taxon>Paenibacillaceae</taxon>
        <taxon>Paenibacillus</taxon>
    </lineage>
</organism>
<protein>
    <submittedName>
        <fullName evidence="1">Uncharacterized protein</fullName>
    </submittedName>
</protein>
<name>A0A1R1ELQ0_9BACL</name>
<keyword evidence="2" id="KW-1185">Reference proteome</keyword>
<evidence type="ECO:0000313" key="1">
    <source>
        <dbReference type="EMBL" id="OMF52730.1"/>
    </source>
</evidence>
<comment type="caution">
    <text evidence="1">The sequence shown here is derived from an EMBL/GenBank/DDBJ whole genome shotgun (WGS) entry which is preliminary data.</text>
</comment>
<dbReference type="AlphaFoldDB" id="A0A1R1ELQ0"/>
<proteinExistence type="predicted"/>
<accession>A0A1R1ELQ0</accession>
<gene>
    <name evidence="1" type="ORF">BK138_21905</name>
</gene>
<sequence length="64" mass="7375">MTVICAIKRLKLHRLFTIIPPMLDLLIKLHESNAASLRDHDCIRFQFCSKKTIGNTPELVPYPI</sequence>
<dbReference type="Proteomes" id="UP000187172">
    <property type="component" value="Unassembled WGS sequence"/>
</dbReference>
<reference evidence="1 2" key="1">
    <citation type="submission" date="2016-11" db="EMBL/GenBank/DDBJ databases">
        <title>Paenibacillus species isolates.</title>
        <authorList>
            <person name="Beno S.M."/>
        </authorList>
    </citation>
    <scope>NUCLEOTIDE SEQUENCE [LARGE SCALE GENOMIC DNA]</scope>
    <source>
        <strain evidence="1 2">FSL R5-0378</strain>
    </source>
</reference>